<evidence type="ECO:0000256" key="6">
    <source>
        <dbReference type="ARBA" id="ARBA00022458"/>
    </source>
</evidence>
<keyword evidence="6 13" id="KW-0536">Nodulation</keyword>
<evidence type="ECO:0000313" key="16">
    <source>
        <dbReference type="Proteomes" id="UP000028181"/>
    </source>
</evidence>
<protein>
    <recommendedName>
        <fullName evidence="4 13">Nodulation protein J</fullName>
    </recommendedName>
</protein>
<evidence type="ECO:0000256" key="9">
    <source>
        <dbReference type="ARBA" id="ARBA00022692"/>
    </source>
</evidence>
<dbReference type="PIRSF" id="PIRSF006648">
    <property type="entry name" value="DrrB"/>
    <property type="match status" value="1"/>
</dbReference>
<keyword evidence="10 13" id="KW-1133">Transmembrane helix</keyword>
<dbReference type="RefSeq" id="WP_041365337.1">
    <property type="nucleotide sequence ID" value="NZ_HG938354.1"/>
</dbReference>
<dbReference type="GO" id="GO:0043190">
    <property type="term" value="C:ATP-binding cassette (ABC) transporter complex"/>
    <property type="evidence" value="ECO:0007669"/>
    <property type="project" value="InterPro"/>
</dbReference>
<keyword evidence="8" id="KW-0997">Cell inner membrane</keyword>
<evidence type="ECO:0000256" key="4">
    <source>
        <dbReference type="ARBA" id="ARBA00014639"/>
    </source>
</evidence>
<feature type="domain" description="ABC transmembrane type-2" evidence="14">
    <location>
        <begin position="33"/>
        <end position="259"/>
    </location>
</feature>
<dbReference type="AlphaFoldDB" id="A0A068T116"/>
<feature type="transmembrane region" description="Helical" evidence="13">
    <location>
        <begin position="43"/>
        <end position="61"/>
    </location>
</feature>
<dbReference type="PRINTS" id="PR00164">
    <property type="entry name" value="ABC2TRNSPORT"/>
</dbReference>
<comment type="function">
    <text evidence="12 13">Part of the ABC transporter complex NodIJ involved in the export of the nodulation factors (Nod factors), the bacterial signal molecules that induce symbiosis and subsequent nodulation induction. Nod factors are LCO (lipo-chitin oligosaccharide), a modified beta-1,4-linked N-acetylglucosamine oligosaccharide. This subunit encodes the transporter.</text>
</comment>
<dbReference type="HOGENOM" id="CLU_039483_3_1_5"/>
<evidence type="ECO:0000313" key="15">
    <source>
        <dbReference type="EMBL" id="CDN51741.1"/>
    </source>
</evidence>
<dbReference type="PROSITE" id="PS51012">
    <property type="entry name" value="ABC_TM2"/>
    <property type="match status" value="1"/>
</dbReference>
<feature type="transmembrane region" description="Helical" evidence="13">
    <location>
        <begin position="147"/>
        <end position="171"/>
    </location>
</feature>
<evidence type="ECO:0000256" key="11">
    <source>
        <dbReference type="ARBA" id="ARBA00023136"/>
    </source>
</evidence>
<dbReference type="InterPro" id="IPR013525">
    <property type="entry name" value="ABC2_TM"/>
</dbReference>
<accession>A0A068T116</accession>
<dbReference type="InterPro" id="IPR005981">
    <property type="entry name" value="ABC_transptNodJ"/>
</dbReference>
<evidence type="ECO:0000256" key="5">
    <source>
        <dbReference type="ARBA" id="ARBA00022448"/>
    </source>
</evidence>
<evidence type="ECO:0000256" key="13">
    <source>
        <dbReference type="RuleBase" id="RU361157"/>
    </source>
</evidence>
<keyword evidence="11 13" id="KW-0472">Membrane</keyword>
<dbReference type="KEGG" id="ngg:RG540_PA10650"/>
<dbReference type="NCBIfam" id="TIGR01291">
    <property type="entry name" value="nodJ"/>
    <property type="match status" value="1"/>
</dbReference>
<dbReference type="OrthoDB" id="9778589at2"/>
<evidence type="ECO:0000259" key="14">
    <source>
        <dbReference type="PROSITE" id="PS51012"/>
    </source>
</evidence>
<feature type="transmembrane region" description="Helical" evidence="13">
    <location>
        <begin position="178"/>
        <end position="197"/>
    </location>
</feature>
<gene>
    <name evidence="15" type="primary">nodJ</name>
    <name evidence="15" type="ORF">RG540_PA10650</name>
</gene>
<dbReference type="GO" id="GO:0140359">
    <property type="term" value="F:ABC-type transporter activity"/>
    <property type="evidence" value="ECO:0007669"/>
    <property type="project" value="InterPro"/>
</dbReference>
<dbReference type="InterPro" id="IPR051784">
    <property type="entry name" value="Nod_factor_ABC_transporter"/>
</dbReference>
<keyword evidence="9 13" id="KW-0812">Transmembrane</keyword>
<evidence type="ECO:0000256" key="7">
    <source>
        <dbReference type="ARBA" id="ARBA00022475"/>
    </source>
</evidence>
<dbReference type="PANTHER" id="PTHR43229:SF2">
    <property type="entry name" value="NODULATION PROTEIN J"/>
    <property type="match status" value="1"/>
</dbReference>
<keyword evidence="15" id="KW-0614">Plasmid</keyword>
<feature type="transmembrane region" description="Helical" evidence="13">
    <location>
        <begin position="113"/>
        <end position="141"/>
    </location>
</feature>
<feature type="transmembrane region" description="Helical" evidence="13">
    <location>
        <begin position="234"/>
        <end position="256"/>
    </location>
</feature>
<evidence type="ECO:0000256" key="8">
    <source>
        <dbReference type="ARBA" id="ARBA00022519"/>
    </source>
</evidence>
<dbReference type="PATRIC" id="fig|1028800.3.peg.5693"/>
<keyword evidence="16" id="KW-1185">Reference proteome</keyword>
<dbReference type="Pfam" id="PF01061">
    <property type="entry name" value="ABC2_membrane"/>
    <property type="match status" value="1"/>
</dbReference>
<name>A0A068T116_NEOGA</name>
<evidence type="ECO:0000256" key="2">
    <source>
        <dbReference type="ARBA" id="ARBA00008394"/>
    </source>
</evidence>
<evidence type="ECO:0000256" key="10">
    <source>
        <dbReference type="ARBA" id="ARBA00022989"/>
    </source>
</evidence>
<organism evidence="15 16">
    <name type="scientific">Neorhizobium galegae bv. orientalis str. HAMBI 540</name>
    <dbReference type="NCBI Taxonomy" id="1028800"/>
    <lineage>
        <taxon>Bacteria</taxon>
        <taxon>Pseudomonadati</taxon>
        <taxon>Pseudomonadota</taxon>
        <taxon>Alphaproteobacteria</taxon>
        <taxon>Hyphomicrobiales</taxon>
        <taxon>Rhizobiaceae</taxon>
        <taxon>Rhizobium/Agrobacterium group</taxon>
        <taxon>Neorhizobium</taxon>
    </lineage>
</organism>
<dbReference type="PANTHER" id="PTHR43229">
    <property type="entry name" value="NODULATION PROTEIN J"/>
    <property type="match status" value="1"/>
</dbReference>
<comment type="subunit">
    <text evidence="3 13">The complex is composed of two ATP-binding proteins (NodI) and two transmembrane proteins (NodJ).</text>
</comment>
<evidence type="ECO:0000256" key="3">
    <source>
        <dbReference type="ARBA" id="ARBA00011350"/>
    </source>
</evidence>
<dbReference type="GO" id="GO:0015772">
    <property type="term" value="P:oligosaccharide transport"/>
    <property type="evidence" value="ECO:0007669"/>
    <property type="project" value="InterPro"/>
</dbReference>
<evidence type="ECO:0000256" key="1">
    <source>
        <dbReference type="ARBA" id="ARBA00004429"/>
    </source>
</evidence>
<dbReference type="SMR" id="A0A068T116"/>
<keyword evidence="7 13" id="KW-1003">Cell membrane</keyword>
<reference evidence="16" key="1">
    <citation type="journal article" date="2014" name="BMC Genomics">
        <title>Genome sequencing of two Neorhizobium galegae strains reveals a noeT gene responsible for the unusual acetylation of the nodulation factors.</title>
        <authorList>
            <person name="Osterman J."/>
            <person name="Marsh J."/>
            <person name="Laine P.K."/>
            <person name="Zeng Z."/>
            <person name="Alatalo E."/>
            <person name="Sullivan J.T."/>
            <person name="Young J.P."/>
            <person name="Thomas-Oates J."/>
            <person name="Paulin L."/>
            <person name="Lindstrom K."/>
        </authorList>
    </citation>
    <scope>NUCLEOTIDE SEQUENCE [LARGE SCALE GENOMIC DNA]</scope>
    <source>
        <strain evidence="16">HAMBI 540</strain>
    </source>
</reference>
<dbReference type="eggNOG" id="COG0842">
    <property type="taxonomic scope" value="Bacteria"/>
</dbReference>
<dbReference type="Proteomes" id="UP000028181">
    <property type="component" value="Plasmid pHAMBI540a"/>
</dbReference>
<sequence length="262" mass="28301">MGRVSTEALPSGLLNWVAVWRRNFLAWKKVAPASLLGNLADPMIYIFGLGSGLGVMLGNVGGVSYSAFLAAGMVATSAMTASTFETIYATFARMRDHRTWEAMLYTKLTLGDIVLGEMAWAATKASLAGTAIGIVTATLAYSEWDSLIYVFPVIALTGLAFASLSMVVAALAPSYDYLVFYQSLVITPMLVLSGSVFPVEQLSPMLQRITHLLPLAHSIDLIRPAMLGHPVPDITLHLGALCLYIVLPFFVSIALLRRRLTQ</sequence>
<comment type="subcellular location">
    <subcellularLocation>
        <location evidence="1 13">Cell inner membrane</location>
        <topology evidence="1 13">Multi-pass membrane protein</topology>
    </subcellularLocation>
</comment>
<proteinExistence type="inferred from homology"/>
<dbReference type="InterPro" id="IPR000412">
    <property type="entry name" value="ABC_2_transport"/>
</dbReference>
<dbReference type="EMBL" id="HG938354">
    <property type="protein sequence ID" value="CDN51741.1"/>
    <property type="molecule type" value="Genomic_DNA"/>
</dbReference>
<geneLocation type="plasmid" evidence="16">
    <name>II</name>
</geneLocation>
<feature type="transmembrane region" description="Helical" evidence="13">
    <location>
        <begin position="67"/>
        <end position="92"/>
    </location>
</feature>
<dbReference type="GeneID" id="24260402"/>
<keyword evidence="5 13" id="KW-0813">Transport</keyword>
<evidence type="ECO:0000256" key="12">
    <source>
        <dbReference type="ARBA" id="ARBA00025119"/>
    </source>
</evidence>
<comment type="similarity">
    <text evidence="2">Belongs to the ABC-2 integral membrane protein family. Lipooligosaccharide exporter (TC 3.A.1.102) subfamily.</text>
</comment>
<dbReference type="InterPro" id="IPR047817">
    <property type="entry name" value="ABC2_TM_bact-type"/>
</dbReference>